<evidence type="ECO:0000313" key="2">
    <source>
        <dbReference type="EMBL" id="KAG6532288.1"/>
    </source>
</evidence>
<organism evidence="2 3">
    <name type="scientific">Zingiber officinale</name>
    <name type="common">Ginger</name>
    <name type="synonym">Amomum zingiber</name>
    <dbReference type="NCBI Taxonomy" id="94328"/>
    <lineage>
        <taxon>Eukaryota</taxon>
        <taxon>Viridiplantae</taxon>
        <taxon>Streptophyta</taxon>
        <taxon>Embryophyta</taxon>
        <taxon>Tracheophyta</taxon>
        <taxon>Spermatophyta</taxon>
        <taxon>Magnoliopsida</taxon>
        <taxon>Liliopsida</taxon>
        <taxon>Zingiberales</taxon>
        <taxon>Zingiberaceae</taxon>
        <taxon>Zingiber</taxon>
    </lineage>
</organism>
<proteinExistence type="predicted"/>
<sequence length="101" mass="11592">MARIIMLRRSNDKVFKVEEAVAMELQTIKHMIEDDCTNNDIPLPNVSSKILTKVVEYYKKHIHATTSKSFSKDTAGSEISDEDLKSWDSKFIKVDPTNLFD</sequence>
<dbReference type="GO" id="GO:0006511">
    <property type="term" value="P:ubiquitin-dependent protein catabolic process"/>
    <property type="evidence" value="ECO:0007669"/>
    <property type="project" value="InterPro"/>
</dbReference>
<evidence type="ECO:0000313" key="3">
    <source>
        <dbReference type="Proteomes" id="UP000734854"/>
    </source>
</evidence>
<accession>A0A8J5M4V3</accession>
<dbReference type="InterPro" id="IPR016073">
    <property type="entry name" value="Skp1_comp_POZ"/>
</dbReference>
<protein>
    <recommendedName>
        <fullName evidence="1">SKP1 component POZ domain-containing protein</fullName>
    </recommendedName>
</protein>
<dbReference type="InterPro" id="IPR016897">
    <property type="entry name" value="SKP1"/>
</dbReference>
<keyword evidence="3" id="KW-1185">Reference proteome</keyword>
<dbReference type="Proteomes" id="UP000734854">
    <property type="component" value="Unassembled WGS sequence"/>
</dbReference>
<comment type="caution">
    <text evidence="2">The sequence shown here is derived from an EMBL/GenBank/DDBJ whole genome shotgun (WGS) entry which is preliminary data.</text>
</comment>
<reference evidence="2 3" key="1">
    <citation type="submission" date="2020-08" db="EMBL/GenBank/DDBJ databases">
        <title>Plant Genome Project.</title>
        <authorList>
            <person name="Zhang R.-G."/>
        </authorList>
    </citation>
    <scope>NUCLEOTIDE SEQUENCE [LARGE SCALE GENOMIC DNA]</scope>
    <source>
        <tissue evidence="2">Rhizome</tissue>
    </source>
</reference>
<name>A0A8J5M4V3_ZINOF</name>
<dbReference type="AlphaFoldDB" id="A0A8J5M4V3"/>
<gene>
    <name evidence="2" type="ORF">ZIOFF_006128</name>
</gene>
<dbReference type="SMART" id="SM00512">
    <property type="entry name" value="Skp1"/>
    <property type="match status" value="1"/>
</dbReference>
<dbReference type="OrthoDB" id="783551at2759"/>
<evidence type="ECO:0000259" key="1">
    <source>
        <dbReference type="Pfam" id="PF03931"/>
    </source>
</evidence>
<dbReference type="PANTHER" id="PTHR11165">
    <property type="entry name" value="SKP1"/>
    <property type="match status" value="1"/>
</dbReference>
<feature type="domain" description="SKP1 component POZ" evidence="1">
    <location>
        <begin position="4"/>
        <end position="61"/>
    </location>
</feature>
<dbReference type="EMBL" id="JACMSC010000002">
    <property type="protein sequence ID" value="KAG6532288.1"/>
    <property type="molecule type" value="Genomic_DNA"/>
</dbReference>
<dbReference type="InterPro" id="IPR001232">
    <property type="entry name" value="SKP1-like"/>
</dbReference>
<dbReference type="Pfam" id="PF03931">
    <property type="entry name" value="Skp1_POZ"/>
    <property type="match status" value="1"/>
</dbReference>